<sequence length="70" mass="8080">MSARKTPAQHTVRVTGVLRNWQWRRYSGNNTCVAQSHRLWPQRRHCLDAARSEARLTGARLVIDGEEVQP</sequence>
<keyword evidence="2" id="KW-1185">Reference proteome</keyword>
<protein>
    <submittedName>
        <fullName evidence="1">Uncharacterized protein</fullName>
    </submittedName>
</protein>
<dbReference type="RefSeq" id="WP_253656708.1">
    <property type="nucleotide sequence ID" value="NZ_BAAAOE010000001.1"/>
</dbReference>
<accession>A0ABT1H7B9</accession>
<evidence type="ECO:0000313" key="2">
    <source>
        <dbReference type="Proteomes" id="UP001205740"/>
    </source>
</evidence>
<organism evidence="1 2">
    <name type="scientific">Williamsia serinedens</name>
    <dbReference type="NCBI Taxonomy" id="391736"/>
    <lineage>
        <taxon>Bacteria</taxon>
        <taxon>Bacillati</taxon>
        <taxon>Actinomycetota</taxon>
        <taxon>Actinomycetes</taxon>
        <taxon>Mycobacteriales</taxon>
        <taxon>Nocardiaceae</taxon>
        <taxon>Williamsia</taxon>
    </lineage>
</organism>
<gene>
    <name evidence="1" type="ORF">LX12_004360</name>
</gene>
<dbReference type="EMBL" id="JAMTCG010000027">
    <property type="protein sequence ID" value="MCP2163145.1"/>
    <property type="molecule type" value="Genomic_DNA"/>
</dbReference>
<reference evidence="1 2" key="1">
    <citation type="submission" date="2022-06" db="EMBL/GenBank/DDBJ databases">
        <title>Genomic Encyclopedia of Archaeal and Bacterial Type Strains, Phase II (KMG-II): from individual species to whole genera.</title>
        <authorList>
            <person name="Goeker M."/>
        </authorList>
    </citation>
    <scope>NUCLEOTIDE SEQUENCE [LARGE SCALE GENOMIC DNA]</scope>
    <source>
        <strain evidence="1 2">DSM 45037</strain>
    </source>
</reference>
<dbReference type="Proteomes" id="UP001205740">
    <property type="component" value="Unassembled WGS sequence"/>
</dbReference>
<proteinExistence type="predicted"/>
<evidence type="ECO:0000313" key="1">
    <source>
        <dbReference type="EMBL" id="MCP2163145.1"/>
    </source>
</evidence>
<comment type="caution">
    <text evidence="1">The sequence shown here is derived from an EMBL/GenBank/DDBJ whole genome shotgun (WGS) entry which is preliminary data.</text>
</comment>
<name>A0ABT1H7B9_9NOCA</name>